<sequence>MPSPRITHIALHVVDLDACVSFYADYCGMYTIHERRHGAKQIVWMAEPGRESDFIFVLMNGGQDLQLAGNDYRHFGFALGSRAEVDKLAARAEAAGCLVWAPRQEAFPVGYYCGLRDPNGNYVEFSFGQPLGPGAEDFEQLLRLQEQ</sequence>
<name>A0A2S5KIR1_9PROT</name>
<proteinExistence type="predicted"/>
<dbReference type="InterPro" id="IPR004360">
    <property type="entry name" value="Glyas_Fos-R_dOase_dom"/>
</dbReference>
<protein>
    <submittedName>
        <fullName evidence="2">VOC family protein</fullName>
    </submittedName>
</protein>
<evidence type="ECO:0000313" key="2">
    <source>
        <dbReference type="EMBL" id="PPC74493.1"/>
    </source>
</evidence>
<dbReference type="OrthoDB" id="9789841at2"/>
<dbReference type="PROSITE" id="PS51819">
    <property type="entry name" value="VOC"/>
    <property type="match status" value="1"/>
</dbReference>
<reference evidence="2 3" key="1">
    <citation type="submission" date="2018-02" db="EMBL/GenBank/DDBJ databases">
        <title>novel marine gammaproteobacteria from coastal saline agro ecosystem.</title>
        <authorList>
            <person name="Krishnan R."/>
            <person name="Ramesh Kumar N."/>
        </authorList>
    </citation>
    <scope>NUCLEOTIDE SEQUENCE [LARGE SCALE GENOMIC DNA]</scope>
    <source>
        <strain evidence="2 3">228</strain>
    </source>
</reference>
<dbReference type="Pfam" id="PF00903">
    <property type="entry name" value="Glyoxalase"/>
    <property type="match status" value="1"/>
</dbReference>
<dbReference type="Gene3D" id="3.10.180.10">
    <property type="entry name" value="2,3-Dihydroxybiphenyl 1,2-Dioxygenase, domain 1"/>
    <property type="match status" value="1"/>
</dbReference>
<dbReference type="PANTHER" id="PTHR41294:SF1">
    <property type="entry name" value="CADMIUM-INDUCED PROTEIN CADI"/>
    <property type="match status" value="1"/>
</dbReference>
<dbReference type="CDD" id="cd06587">
    <property type="entry name" value="VOC"/>
    <property type="match status" value="1"/>
</dbReference>
<dbReference type="AlphaFoldDB" id="A0A2S5KIR1"/>
<dbReference type="Proteomes" id="UP000238196">
    <property type="component" value="Unassembled WGS sequence"/>
</dbReference>
<dbReference type="InterPro" id="IPR029068">
    <property type="entry name" value="Glyas_Bleomycin-R_OHBP_Dase"/>
</dbReference>
<accession>A0A2S5KIR1</accession>
<feature type="domain" description="VOC" evidence="1">
    <location>
        <begin position="5"/>
        <end position="128"/>
    </location>
</feature>
<organism evidence="2 3">
    <name type="scientific">Proteobacteria bacterium 228</name>
    <dbReference type="NCBI Taxonomy" id="2083153"/>
    <lineage>
        <taxon>Bacteria</taxon>
        <taxon>Pseudomonadati</taxon>
        <taxon>Pseudomonadota</taxon>
    </lineage>
</organism>
<dbReference type="InterPro" id="IPR037523">
    <property type="entry name" value="VOC_core"/>
</dbReference>
<evidence type="ECO:0000259" key="1">
    <source>
        <dbReference type="PROSITE" id="PS51819"/>
    </source>
</evidence>
<dbReference type="PANTHER" id="PTHR41294">
    <property type="entry name" value="CADMIUM-INDUCED PROTEIN CADI"/>
    <property type="match status" value="1"/>
</dbReference>
<gene>
    <name evidence="2" type="ORF">C4K68_24495</name>
</gene>
<dbReference type="GO" id="GO:0046686">
    <property type="term" value="P:response to cadmium ion"/>
    <property type="evidence" value="ECO:0007669"/>
    <property type="project" value="TreeGrafter"/>
</dbReference>
<comment type="caution">
    <text evidence="2">The sequence shown here is derived from an EMBL/GenBank/DDBJ whole genome shotgun (WGS) entry which is preliminary data.</text>
</comment>
<dbReference type="InterPro" id="IPR052393">
    <property type="entry name" value="Cadmium-induced_rsp"/>
</dbReference>
<dbReference type="EMBL" id="PRLP01000143">
    <property type="protein sequence ID" value="PPC74493.1"/>
    <property type="molecule type" value="Genomic_DNA"/>
</dbReference>
<dbReference type="SUPFAM" id="SSF54593">
    <property type="entry name" value="Glyoxalase/Bleomycin resistance protein/Dihydroxybiphenyl dioxygenase"/>
    <property type="match status" value="1"/>
</dbReference>
<evidence type="ECO:0000313" key="3">
    <source>
        <dbReference type="Proteomes" id="UP000238196"/>
    </source>
</evidence>